<dbReference type="SUPFAM" id="SSF53218">
    <property type="entry name" value="Molybdenum cofactor biosynthesis proteins"/>
    <property type="match status" value="1"/>
</dbReference>
<accession>A0A557QQV1</accession>
<dbReference type="InterPro" id="IPR001453">
    <property type="entry name" value="MoaB/Mog_dom"/>
</dbReference>
<evidence type="ECO:0000256" key="11">
    <source>
        <dbReference type="RuleBase" id="RU365090"/>
    </source>
</evidence>
<dbReference type="EC" id="2.10.1.1" evidence="11"/>
<evidence type="ECO:0000256" key="10">
    <source>
        <dbReference type="ARBA" id="ARBA00047317"/>
    </source>
</evidence>
<keyword evidence="7 11" id="KW-0479">Metal-binding</keyword>
<dbReference type="UniPathway" id="UPA00344"/>
<dbReference type="Gene3D" id="3.90.105.10">
    <property type="entry name" value="Molybdopterin biosynthesis moea protein, domain 2"/>
    <property type="match status" value="1"/>
</dbReference>
<dbReference type="FunFam" id="3.40.980.10:FF:000004">
    <property type="entry name" value="Molybdopterin molybdenumtransferase"/>
    <property type="match status" value="1"/>
</dbReference>
<dbReference type="Pfam" id="PF00994">
    <property type="entry name" value="MoCF_biosynth"/>
    <property type="match status" value="1"/>
</dbReference>
<evidence type="ECO:0000256" key="8">
    <source>
        <dbReference type="ARBA" id="ARBA00022842"/>
    </source>
</evidence>
<feature type="domain" description="MoaB/Mog" evidence="12">
    <location>
        <begin position="177"/>
        <end position="314"/>
    </location>
</feature>
<dbReference type="OrthoDB" id="9804758at2"/>
<organism evidence="13 14">
    <name type="scientific">Denitromonas halophila</name>
    <dbReference type="NCBI Taxonomy" id="1629404"/>
    <lineage>
        <taxon>Bacteria</taxon>
        <taxon>Pseudomonadati</taxon>
        <taxon>Pseudomonadota</taxon>
        <taxon>Betaproteobacteria</taxon>
        <taxon>Rhodocyclales</taxon>
        <taxon>Zoogloeaceae</taxon>
        <taxon>Denitromonas</taxon>
    </lineage>
</organism>
<evidence type="ECO:0000256" key="9">
    <source>
        <dbReference type="ARBA" id="ARBA00023150"/>
    </source>
</evidence>
<evidence type="ECO:0000256" key="7">
    <source>
        <dbReference type="ARBA" id="ARBA00022723"/>
    </source>
</evidence>
<dbReference type="AlphaFoldDB" id="A0A557QQV1"/>
<evidence type="ECO:0000313" key="13">
    <source>
        <dbReference type="EMBL" id="TVO55287.1"/>
    </source>
</evidence>
<dbReference type="NCBIfam" id="NF045515">
    <property type="entry name" value="Glp_gephyrin"/>
    <property type="match status" value="1"/>
</dbReference>
<comment type="pathway">
    <text evidence="3 11">Cofactor biosynthesis; molybdopterin biosynthesis.</text>
</comment>
<dbReference type="GO" id="GO:0006777">
    <property type="term" value="P:Mo-molybdopterin cofactor biosynthetic process"/>
    <property type="evidence" value="ECO:0007669"/>
    <property type="project" value="UniProtKB-UniRule"/>
</dbReference>
<protein>
    <recommendedName>
        <fullName evidence="11">Molybdopterin molybdenumtransferase</fullName>
        <ecNumber evidence="11">2.10.1.1</ecNumber>
    </recommendedName>
</protein>
<gene>
    <name evidence="13" type="ORF">FHP91_12450</name>
</gene>
<evidence type="ECO:0000256" key="3">
    <source>
        <dbReference type="ARBA" id="ARBA00005046"/>
    </source>
</evidence>
<reference evidence="13 14" key="1">
    <citation type="submission" date="2019-07" db="EMBL/GenBank/DDBJ databases">
        <title>The pathways for chlorine oxyanion respiration interact through the shared metabolite chlorate.</title>
        <authorList>
            <person name="Barnum T.P."/>
            <person name="Cheng Y."/>
            <person name="Hill K.A."/>
            <person name="Lucas L.N."/>
            <person name="Carlson H.K."/>
            <person name="Coates J.D."/>
        </authorList>
    </citation>
    <scope>NUCLEOTIDE SEQUENCE [LARGE SCALE GENOMIC DNA]</scope>
    <source>
        <strain evidence="13 14">SFB-3</strain>
    </source>
</reference>
<keyword evidence="8 11" id="KW-0460">Magnesium</keyword>
<evidence type="ECO:0000259" key="12">
    <source>
        <dbReference type="SMART" id="SM00852"/>
    </source>
</evidence>
<dbReference type="GO" id="GO:0005829">
    <property type="term" value="C:cytosol"/>
    <property type="evidence" value="ECO:0007669"/>
    <property type="project" value="TreeGrafter"/>
</dbReference>
<dbReference type="RefSeq" id="WP_144309908.1">
    <property type="nucleotide sequence ID" value="NZ_VMNK01000011.1"/>
</dbReference>
<dbReference type="SUPFAM" id="SSF63867">
    <property type="entry name" value="MoeA C-terminal domain-like"/>
    <property type="match status" value="1"/>
</dbReference>
<evidence type="ECO:0000256" key="1">
    <source>
        <dbReference type="ARBA" id="ARBA00001946"/>
    </source>
</evidence>
<keyword evidence="6 11" id="KW-0808">Transferase</keyword>
<evidence type="ECO:0000313" key="14">
    <source>
        <dbReference type="Proteomes" id="UP000319502"/>
    </source>
</evidence>
<dbReference type="Pfam" id="PF03453">
    <property type="entry name" value="MoeA_N"/>
    <property type="match status" value="1"/>
</dbReference>
<dbReference type="GO" id="GO:0061599">
    <property type="term" value="F:molybdopterin molybdotransferase activity"/>
    <property type="evidence" value="ECO:0007669"/>
    <property type="project" value="UniProtKB-UniRule"/>
</dbReference>
<evidence type="ECO:0000256" key="5">
    <source>
        <dbReference type="ARBA" id="ARBA00022505"/>
    </source>
</evidence>
<dbReference type="NCBIfam" id="TIGR00177">
    <property type="entry name" value="molyb_syn"/>
    <property type="match status" value="1"/>
</dbReference>
<dbReference type="Gene3D" id="2.40.340.10">
    <property type="entry name" value="MoeA, C-terminal, domain IV"/>
    <property type="match status" value="1"/>
</dbReference>
<keyword evidence="14" id="KW-1185">Reference proteome</keyword>
<dbReference type="CDD" id="cd00887">
    <property type="entry name" value="MoeA"/>
    <property type="match status" value="1"/>
</dbReference>
<comment type="caution">
    <text evidence="13">The sequence shown here is derived from an EMBL/GenBank/DDBJ whole genome shotgun (WGS) entry which is preliminary data.</text>
</comment>
<dbReference type="Proteomes" id="UP000319502">
    <property type="component" value="Unassembled WGS sequence"/>
</dbReference>
<dbReference type="SMART" id="SM00852">
    <property type="entry name" value="MoCF_biosynth"/>
    <property type="match status" value="1"/>
</dbReference>
<proteinExistence type="inferred from homology"/>
<dbReference type="PANTHER" id="PTHR10192:SF5">
    <property type="entry name" value="GEPHYRIN"/>
    <property type="match status" value="1"/>
</dbReference>
<keyword evidence="5 11" id="KW-0500">Molybdenum</keyword>
<dbReference type="GO" id="GO:0046872">
    <property type="term" value="F:metal ion binding"/>
    <property type="evidence" value="ECO:0007669"/>
    <property type="project" value="UniProtKB-UniRule"/>
</dbReference>
<dbReference type="Gene3D" id="2.170.190.11">
    <property type="entry name" value="Molybdopterin biosynthesis moea protein, domain 3"/>
    <property type="match status" value="1"/>
</dbReference>
<dbReference type="EMBL" id="VMNK01000011">
    <property type="protein sequence ID" value="TVO55287.1"/>
    <property type="molecule type" value="Genomic_DNA"/>
</dbReference>
<name>A0A557QQV1_9RHOO</name>
<sequence length="399" mass="42443">MSLLSFEDARAQLLAQARPVAGTELVSTLKARGRVLADDLVSEFDVPPLDNSAMDGYAVRCADVSLAGTRLPVSQRIPAGAVGHPLAAGSVARIFTGAPVPRGADAIVMQELCEREGDTVTINHVPQKGDSIRRRGEDIALGKSVLTAGTRLRAQELGLAASIGIPAVSVHRRLKVAIFFTGDELVMPGEPLREGAIYNSNRFVLNALLDGMGCEVTDLGIVADTLDATRQALRAAAHGHDVIITSGGVSVGEEDHVKPAVEAEGSLNLWNIAIKPGKPLAYGRVGEAAFIGLPGNPVSTFVTFLLLVRPFLLTCQGVREVLPKPVQLRADFDWLKPIKRREFLRVQVNAEGGLSLFDNQGSGVLTSTVWADGLAEVPPGEPIRRGQMVSYTPFSDLLD</sequence>
<dbReference type="InterPro" id="IPR036135">
    <property type="entry name" value="MoeA_linker/N_sf"/>
</dbReference>
<dbReference type="Pfam" id="PF03454">
    <property type="entry name" value="MoeA_C"/>
    <property type="match status" value="1"/>
</dbReference>
<evidence type="ECO:0000256" key="6">
    <source>
        <dbReference type="ARBA" id="ARBA00022679"/>
    </source>
</evidence>
<evidence type="ECO:0000256" key="2">
    <source>
        <dbReference type="ARBA" id="ARBA00002901"/>
    </source>
</evidence>
<dbReference type="Gene3D" id="3.40.980.10">
    <property type="entry name" value="MoaB/Mog-like domain"/>
    <property type="match status" value="1"/>
</dbReference>
<dbReference type="InterPro" id="IPR036688">
    <property type="entry name" value="MoeA_C_domain_IV_sf"/>
</dbReference>
<dbReference type="InterPro" id="IPR005111">
    <property type="entry name" value="MoeA_C_domain_IV"/>
</dbReference>
<keyword evidence="9 11" id="KW-0501">Molybdenum cofactor biosynthesis</keyword>
<dbReference type="PANTHER" id="PTHR10192">
    <property type="entry name" value="MOLYBDOPTERIN BIOSYNTHESIS PROTEIN"/>
    <property type="match status" value="1"/>
</dbReference>
<evidence type="ECO:0000256" key="4">
    <source>
        <dbReference type="ARBA" id="ARBA00010763"/>
    </source>
</evidence>
<comment type="function">
    <text evidence="2 11">Catalyzes the insertion of molybdate into adenylated molybdopterin with the concomitant release of AMP.</text>
</comment>
<dbReference type="InterPro" id="IPR005110">
    <property type="entry name" value="MoeA_linker/N"/>
</dbReference>
<dbReference type="SUPFAM" id="SSF63882">
    <property type="entry name" value="MoeA N-terminal region -like"/>
    <property type="match status" value="1"/>
</dbReference>
<dbReference type="InterPro" id="IPR036425">
    <property type="entry name" value="MoaB/Mog-like_dom_sf"/>
</dbReference>
<comment type="catalytic activity">
    <reaction evidence="10">
        <text>adenylyl-molybdopterin + molybdate = Mo-molybdopterin + AMP + H(+)</text>
        <dbReference type="Rhea" id="RHEA:35047"/>
        <dbReference type="ChEBI" id="CHEBI:15378"/>
        <dbReference type="ChEBI" id="CHEBI:36264"/>
        <dbReference type="ChEBI" id="CHEBI:62727"/>
        <dbReference type="ChEBI" id="CHEBI:71302"/>
        <dbReference type="ChEBI" id="CHEBI:456215"/>
        <dbReference type="EC" id="2.10.1.1"/>
    </reaction>
</comment>
<dbReference type="InterPro" id="IPR038987">
    <property type="entry name" value="MoeA-like"/>
</dbReference>
<comment type="similarity">
    <text evidence="4 11">Belongs to the MoeA family.</text>
</comment>
<comment type="cofactor">
    <cofactor evidence="1 11">
        <name>Mg(2+)</name>
        <dbReference type="ChEBI" id="CHEBI:18420"/>
    </cofactor>
</comment>